<reference evidence="4" key="1">
    <citation type="journal article" date="2012" name="Nat. Biotechnol.">
        <title>Reference genome sequence of the model plant Setaria.</title>
        <authorList>
            <person name="Bennetzen J.L."/>
            <person name="Schmutz J."/>
            <person name="Wang H."/>
            <person name="Percifield R."/>
            <person name="Hawkins J."/>
            <person name="Pontaroli A.C."/>
            <person name="Estep M."/>
            <person name="Feng L."/>
            <person name="Vaughn J.N."/>
            <person name="Grimwood J."/>
            <person name="Jenkins J."/>
            <person name="Barry K."/>
            <person name="Lindquist E."/>
            <person name="Hellsten U."/>
            <person name="Deshpande S."/>
            <person name="Wang X."/>
            <person name="Wu X."/>
            <person name="Mitros T."/>
            <person name="Triplett J."/>
            <person name="Yang X."/>
            <person name="Ye C.Y."/>
            <person name="Mauro-Herrera M."/>
            <person name="Wang L."/>
            <person name="Li P."/>
            <person name="Sharma M."/>
            <person name="Sharma R."/>
            <person name="Ronald P.C."/>
            <person name="Panaud O."/>
            <person name="Kellogg E.A."/>
            <person name="Brutnell T.P."/>
            <person name="Doust A.N."/>
            <person name="Tuskan G.A."/>
            <person name="Rokhsar D."/>
            <person name="Devos K.M."/>
        </authorList>
    </citation>
    <scope>NUCLEOTIDE SEQUENCE [LARGE SCALE GENOMIC DNA]</scope>
    <source>
        <strain evidence="4">Yugu1</strain>
    </source>
</reference>
<evidence type="ECO:0000313" key="4">
    <source>
        <dbReference type="EMBL" id="RCV19254.1"/>
    </source>
</evidence>
<dbReference type="OrthoDB" id="446113at2759"/>
<dbReference type="AlphaFoldDB" id="A0A368QN62"/>
<dbReference type="Gene3D" id="3.30.70.330">
    <property type="match status" value="1"/>
</dbReference>
<dbReference type="SUPFAM" id="SSF54928">
    <property type="entry name" value="RNA-binding domain, RBD"/>
    <property type="match status" value="1"/>
</dbReference>
<dbReference type="EMBL" id="CM003530">
    <property type="protein sequence ID" value="RCV19254.1"/>
    <property type="molecule type" value="Genomic_DNA"/>
</dbReference>
<dbReference type="InterPro" id="IPR000504">
    <property type="entry name" value="RRM_dom"/>
</dbReference>
<dbReference type="GO" id="GO:0003723">
    <property type="term" value="F:RNA binding"/>
    <property type="evidence" value="ECO:0007669"/>
    <property type="project" value="UniProtKB-UniRule"/>
</dbReference>
<proteinExistence type="predicted"/>
<evidence type="ECO:0000256" key="1">
    <source>
        <dbReference type="PROSITE-ProRule" id="PRU00176"/>
    </source>
</evidence>
<feature type="compositionally biased region" description="Polar residues" evidence="2">
    <location>
        <begin position="108"/>
        <end position="130"/>
    </location>
</feature>
<dbReference type="PROSITE" id="PS50102">
    <property type="entry name" value="RRM"/>
    <property type="match status" value="1"/>
</dbReference>
<gene>
    <name evidence="4" type="ORF">SETIT_3G369700v2</name>
</gene>
<accession>A0A368QN62</accession>
<protein>
    <recommendedName>
        <fullName evidence="3">RRM domain-containing protein</fullName>
    </recommendedName>
</protein>
<feature type="domain" description="RRM" evidence="3">
    <location>
        <begin position="21"/>
        <end position="100"/>
    </location>
</feature>
<evidence type="ECO:0000259" key="3">
    <source>
        <dbReference type="PROSITE" id="PS50102"/>
    </source>
</evidence>
<dbReference type="STRING" id="4555.A0A368QN62"/>
<sequence length="137" mass="14782">MSHASHLSKLAADSKTVPNDTTILVHGLDACVTEAQLMNTEAQLMNVFTMFGELSALNILANQQDASVRYFTRACAEKAMHRMNGNKFGGKKVPICWGSGTLYKQPLQAQPTSSMEMQTGTRSPMATSNAAEADEAI</sequence>
<dbReference type="Pfam" id="PF00076">
    <property type="entry name" value="RRM_1"/>
    <property type="match status" value="1"/>
</dbReference>
<feature type="region of interest" description="Disordered" evidence="2">
    <location>
        <begin position="108"/>
        <end position="137"/>
    </location>
</feature>
<name>A0A368QN62_SETIT</name>
<evidence type="ECO:0000256" key="2">
    <source>
        <dbReference type="SAM" id="MobiDB-lite"/>
    </source>
</evidence>
<dbReference type="InterPro" id="IPR012677">
    <property type="entry name" value="Nucleotide-bd_a/b_plait_sf"/>
</dbReference>
<reference evidence="4" key="2">
    <citation type="submission" date="2015-07" db="EMBL/GenBank/DDBJ databases">
        <authorList>
            <person name="Noorani M."/>
        </authorList>
    </citation>
    <scope>NUCLEOTIDE SEQUENCE</scope>
    <source>
        <strain evidence="4">Yugu1</strain>
    </source>
</reference>
<keyword evidence="1" id="KW-0694">RNA-binding</keyword>
<organism evidence="4">
    <name type="scientific">Setaria italica</name>
    <name type="common">Foxtail millet</name>
    <name type="synonym">Panicum italicum</name>
    <dbReference type="NCBI Taxonomy" id="4555"/>
    <lineage>
        <taxon>Eukaryota</taxon>
        <taxon>Viridiplantae</taxon>
        <taxon>Streptophyta</taxon>
        <taxon>Embryophyta</taxon>
        <taxon>Tracheophyta</taxon>
        <taxon>Spermatophyta</taxon>
        <taxon>Magnoliopsida</taxon>
        <taxon>Liliopsida</taxon>
        <taxon>Poales</taxon>
        <taxon>Poaceae</taxon>
        <taxon>PACMAD clade</taxon>
        <taxon>Panicoideae</taxon>
        <taxon>Panicodae</taxon>
        <taxon>Paniceae</taxon>
        <taxon>Cenchrinae</taxon>
        <taxon>Setaria</taxon>
    </lineage>
</organism>
<dbReference type="InterPro" id="IPR035979">
    <property type="entry name" value="RBD_domain_sf"/>
</dbReference>